<dbReference type="eggNOG" id="ENOG502R0RC">
    <property type="taxonomic scope" value="Eukaryota"/>
</dbReference>
<dbReference type="OrthoDB" id="4159781at2759"/>
<dbReference type="GeneID" id="13404168"/>
<dbReference type="STRING" id="336722.F9X519"/>
<evidence type="ECO:0000313" key="1">
    <source>
        <dbReference type="EMBL" id="EGP89411.1"/>
    </source>
</evidence>
<sequence>MPDEADPAPVFVFLDPVNKPSTGKSAKFRTNVRSHVTLRQHRVRRLQEKFASATSGSQGRGDQAIIRLDEKTPQDAAAKGTDLFKLEQTRPIVTTSADLTNASIAALRTGSLAFRLYILNEPSNDIGDILNDVEIDAISVINSYIQDSLSQARVWEAEHPVIVPGTAEKFLPHQIFEDPALVVSVMLLGLATILLDRPGPQTPMARRSMLRLRGHVMRSINSALDDSSRVVKDEVLVAVILLARSDAIYGSREAGLSESCPVHMTGVMDMVNMRGGLSELGFDGVVEAFVLWQDVNIAEMTGGKTPPPFGVSPLHALTSATWTETLAMMSSMLLISIRNKLPRNFRQLNRIARMHGFSNSLARGSCVGHINSITKEVDPSRRPTIQYICKPVRFQLKNPVAADFSCC</sequence>
<name>F9X519_ZYMTI</name>
<accession>F9X519</accession>
<dbReference type="Proteomes" id="UP000008062">
    <property type="component" value="Chromosome 3"/>
</dbReference>
<reference evidence="1 2" key="1">
    <citation type="journal article" date="2011" name="PLoS Genet.">
        <title>Finished genome of the fungal wheat pathogen Mycosphaerella graminicola reveals dispensome structure, chromosome plasticity, and stealth pathogenesis.</title>
        <authorList>
            <person name="Goodwin S.B."/>
            <person name="Ben M'barek S."/>
            <person name="Dhillon B."/>
            <person name="Wittenberg A.H.J."/>
            <person name="Crane C.F."/>
            <person name="Hane J.K."/>
            <person name="Foster A.J."/>
            <person name="Van der Lee T.A.J."/>
            <person name="Grimwood J."/>
            <person name="Aerts A."/>
            <person name="Antoniw J."/>
            <person name="Bailey A."/>
            <person name="Bluhm B."/>
            <person name="Bowler J."/>
            <person name="Bristow J."/>
            <person name="van der Burgt A."/>
            <person name="Canto-Canche B."/>
            <person name="Churchill A.C.L."/>
            <person name="Conde-Ferraez L."/>
            <person name="Cools H.J."/>
            <person name="Coutinho P.M."/>
            <person name="Csukai M."/>
            <person name="Dehal P."/>
            <person name="De Wit P."/>
            <person name="Donzelli B."/>
            <person name="van de Geest H.C."/>
            <person name="van Ham R.C.H.J."/>
            <person name="Hammond-Kosack K.E."/>
            <person name="Henrissat B."/>
            <person name="Kilian A."/>
            <person name="Kobayashi A.K."/>
            <person name="Koopmann E."/>
            <person name="Kourmpetis Y."/>
            <person name="Kuzniar A."/>
            <person name="Lindquist E."/>
            <person name="Lombard V."/>
            <person name="Maliepaard C."/>
            <person name="Martins N."/>
            <person name="Mehrabi R."/>
            <person name="Nap J.P.H."/>
            <person name="Ponomarenko A."/>
            <person name="Rudd J.J."/>
            <person name="Salamov A."/>
            <person name="Schmutz J."/>
            <person name="Schouten H.J."/>
            <person name="Shapiro H."/>
            <person name="Stergiopoulos I."/>
            <person name="Torriani S.F.F."/>
            <person name="Tu H."/>
            <person name="de Vries R.P."/>
            <person name="Waalwijk C."/>
            <person name="Ware S.B."/>
            <person name="Wiebenga A."/>
            <person name="Zwiers L.-H."/>
            <person name="Oliver R.P."/>
            <person name="Grigoriev I.V."/>
            <person name="Kema G.H.J."/>
        </authorList>
    </citation>
    <scope>NUCLEOTIDE SEQUENCE [LARGE SCALE GENOMIC DNA]</scope>
    <source>
        <strain evidence="2">CBS 115943 / IPO323</strain>
    </source>
</reference>
<dbReference type="RefSeq" id="XP_003854435.1">
    <property type="nucleotide sequence ID" value="XM_003854387.1"/>
</dbReference>
<dbReference type="PANTHER" id="PTHR37540">
    <property type="entry name" value="TRANSCRIPTION FACTOR (ACR-2), PUTATIVE-RELATED-RELATED"/>
    <property type="match status" value="1"/>
</dbReference>
<protein>
    <recommendedName>
        <fullName evidence="3">Transcription factor domain-containing protein</fullName>
    </recommendedName>
</protein>
<dbReference type="InParanoid" id="F9X519"/>
<dbReference type="KEGG" id="ztr:MYCGRDRAFT_108606"/>
<dbReference type="HOGENOM" id="CLU_676538_0_0_1"/>
<proteinExistence type="predicted"/>
<dbReference type="PANTHER" id="PTHR37540:SF5">
    <property type="entry name" value="TRANSCRIPTION FACTOR DOMAIN-CONTAINING PROTEIN"/>
    <property type="match status" value="1"/>
</dbReference>
<dbReference type="EMBL" id="CM001198">
    <property type="protein sequence ID" value="EGP89411.1"/>
    <property type="molecule type" value="Genomic_DNA"/>
</dbReference>
<evidence type="ECO:0008006" key="3">
    <source>
        <dbReference type="Google" id="ProtNLM"/>
    </source>
</evidence>
<gene>
    <name evidence="1" type="ORF">MYCGRDRAFT_108606</name>
</gene>
<dbReference type="AlphaFoldDB" id="F9X519"/>
<keyword evidence="2" id="KW-1185">Reference proteome</keyword>
<evidence type="ECO:0000313" key="2">
    <source>
        <dbReference type="Proteomes" id="UP000008062"/>
    </source>
</evidence>
<organism evidence="1 2">
    <name type="scientific">Zymoseptoria tritici (strain CBS 115943 / IPO323)</name>
    <name type="common">Speckled leaf blotch fungus</name>
    <name type="synonym">Septoria tritici</name>
    <dbReference type="NCBI Taxonomy" id="336722"/>
    <lineage>
        <taxon>Eukaryota</taxon>
        <taxon>Fungi</taxon>
        <taxon>Dikarya</taxon>
        <taxon>Ascomycota</taxon>
        <taxon>Pezizomycotina</taxon>
        <taxon>Dothideomycetes</taxon>
        <taxon>Dothideomycetidae</taxon>
        <taxon>Mycosphaerellales</taxon>
        <taxon>Mycosphaerellaceae</taxon>
        <taxon>Zymoseptoria</taxon>
    </lineage>
</organism>